<dbReference type="Pfam" id="PF03359">
    <property type="entry name" value="GKAP"/>
    <property type="match status" value="1"/>
</dbReference>
<evidence type="ECO:0000256" key="3">
    <source>
        <dbReference type="SAM" id="MobiDB-lite"/>
    </source>
</evidence>
<evidence type="ECO:0008006" key="6">
    <source>
        <dbReference type="Google" id="ProtNLM"/>
    </source>
</evidence>
<proteinExistence type="inferred from homology"/>
<name>A0A8I6TM02_CIMLE</name>
<comment type="similarity">
    <text evidence="1">Belongs to the SAPAP family.</text>
</comment>
<feature type="region of interest" description="Disordered" evidence="3">
    <location>
        <begin position="422"/>
        <end position="453"/>
    </location>
</feature>
<dbReference type="GO" id="GO:0098978">
    <property type="term" value="C:glutamatergic synapse"/>
    <property type="evidence" value="ECO:0007669"/>
    <property type="project" value="TreeGrafter"/>
</dbReference>
<dbReference type="GeneID" id="106664519"/>
<dbReference type="OMA" id="DHTITHH"/>
<dbReference type="GO" id="GO:0060090">
    <property type="term" value="F:molecular adaptor activity"/>
    <property type="evidence" value="ECO:0007669"/>
    <property type="project" value="TreeGrafter"/>
</dbReference>
<keyword evidence="2" id="KW-0175">Coiled coil</keyword>
<evidence type="ECO:0000313" key="5">
    <source>
        <dbReference type="Proteomes" id="UP000494040"/>
    </source>
</evidence>
<feature type="compositionally biased region" description="Basic and acidic residues" evidence="3">
    <location>
        <begin position="435"/>
        <end position="453"/>
    </location>
</feature>
<organism evidence="4 5">
    <name type="scientific">Cimex lectularius</name>
    <name type="common">Bed bug</name>
    <name type="synonym">Acanthia lectularia</name>
    <dbReference type="NCBI Taxonomy" id="79782"/>
    <lineage>
        <taxon>Eukaryota</taxon>
        <taxon>Metazoa</taxon>
        <taxon>Ecdysozoa</taxon>
        <taxon>Arthropoda</taxon>
        <taxon>Hexapoda</taxon>
        <taxon>Insecta</taxon>
        <taxon>Pterygota</taxon>
        <taxon>Neoptera</taxon>
        <taxon>Paraneoptera</taxon>
        <taxon>Hemiptera</taxon>
        <taxon>Heteroptera</taxon>
        <taxon>Panheteroptera</taxon>
        <taxon>Cimicomorpha</taxon>
        <taxon>Cimicidae</taxon>
        <taxon>Cimex</taxon>
    </lineage>
</organism>
<dbReference type="Proteomes" id="UP000494040">
    <property type="component" value="Unassembled WGS sequence"/>
</dbReference>
<feature type="compositionally biased region" description="Basic and acidic residues" evidence="3">
    <location>
        <begin position="263"/>
        <end position="283"/>
    </location>
</feature>
<feature type="region of interest" description="Disordered" evidence="3">
    <location>
        <begin position="255"/>
        <end position="283"/>
    </location>
</feature>
<dbReference type="InterPro" id="IPR005026">
    <property type="entry name" value="SAPAP"/>
</dbReference>
<dbReference type="RefSeq" id="XP_024081844.1">
    <property type="nucleotide sequence ID" value="XM_024226076.1"/>
</dbReference>
<dbReference type="PANTHER" id="PTHR12353:SF31">
    <property type="entry name" value="LD44824P"/>
    <property type="match status" value="1"/>
</dbReference>
<dbReference type="PANTHER" id="PTHR12353">
    <property type="entry name" value="DISKS LARGE-ASSOCIATED PROTEIN DAP SAP90/PSD-95-ASSOCIATED PROTEIN"/>
    <property type="match status" value="1"/>
</dbReference>
<evidence type="ECO:0000256" key="2">
    <source>
        <dbReference type="SAM" id="Coils"/>
    </source>
</evidence>
<dbReference type="OrthoDB" id="10036956at2759"/>
<dbReference type="AlphaFoldDB" id="A0A8I6TM02"/>
<dbReference type="GO" id="GO:0023052">
    <property type="term" value="P:signaling"/>
    <property type="evidence" value="ECO:0007669"/>
    <property type="project" value="InterPro"/>
</dbReference>
<evidence type="ECO:0000256" key="1">
    <source>
        <dbReference type="ARBA" id="ARBA00008839"/>
    </source>
</evidence>
<evidence type="ECO:0000313" key="4">
    <source>
        <dbReference type="EnsemblMetazoa" id="XP_024081844.1"/>
    </source>
</evidence>
<feature type="compositionally biased region" description="Basic and acidic residues" evidence="3">
    <location>
        <begin position="11"/>
        <end position="21"/>
    </location>
</feature>
<dbReference type="KEGG" id="clec:106664519"/>
<keyword evidence="5" id="KW-1185">Reference proteome</keyword>
<dbReference type="EnsemblMetazoa" id="XM_014390309.2">
    <property type="protein sequence ID" value="XP_014245795.1"/>
    <property type="gene ID" value="LOC106664519"/>
</dbReference>
<feature type="coiled-coil region" evidence="2">
    <location>
        <begin position="307"/>
        <end position="334"/>
    </location>
</feature>
<reference evidence="4" key="1">
    <citation type="submission" date="2022-01" db="UniProtKB">
        <authorList>
            <consortium name="EnsemblMetazoa"/>
        </authorList>
    </citation>
    <scope>IDENTIFICATION</scope>
</reference>
<dbReference type="EnsemblMetazoa" id="XM_024226076.1">
    <property type="protein sequence ID" value="XP_024081844.1"/>
    <property type="gene ID" value="LOC106664519"/>
</dbReference>
<dbReference type="RefSeq" id="XP_014245795.1">
    <property type="nucleotide sequence ID" value="XM_014390309.2"/>
</dbReference>
<dbReference type="GO" id="GO:0099572">
    <property type="term" value="C:postsynaptic specialization"/>
    <property type="evidence" value="ECO:0007669"/>
    <property type="project" value="TreeGrafter"/>
</dbReference>
<protein>
    <recommendedName>
        <fullName evidence="6">Disks large-associated protein 1</fullName>
    </recommendedName>
</protein>
<feature type="region of interest" description="Disordered" evidence="3">
    <location>
        <begin position="1"/>
        <end position="31"/>
    </location>
</feature>
<accession>A0A8I6TM02</accession>
<sequence length="477" mass="53604">MVAPDNLMESPMERSATKDTNSDLTNGNQTKNEGQVVIEEVHKQPSYVALACCISGYKTLSYDSKKRHRLRSRTVSPIRVEGNQNASFTNQRGNYLSSVPTRINSQMQSQGKDILNGGLGVANMPVTQENRNYRTSLVKESYSSYNTTTSRYSSYTETEYSTNGEHIKGSRLITPTNINEQLPPSSFIVQRVERLYGPGALAQGFYTSRKVNANREPPPTQETSLYSMTLPDQNEASLPVLKLLRPEFRAQLAVANRKTRASTPDKYRSVDEDSSMDRKAKARDDVDATALPVTSPLIEVKDGHYYLKLLSDQVNLLESLAVKAEKELETCDNEDASGVLRAAAGKARLLVSQKLNQFKGLCKKNIERSTGEHFPTTDEDLAGFWDMVMIQVNDVLAQFDKIAEMKKNNWKCVDKKPEMLRPGNRAATSTRKMAKKNELKDAPSMKARDEARKKLIEERRKALKEDKEKMNSDVLLL</sequence>
<feature type="compositionally biased region" description="Polar residues" evidence="3">
    <location>
        <begin position="22"/>
        <end position="31"/>
    </location>
</feature>